<feature type="region of interest" description="Disordered" evidence="3">
    <location>
        <begin position="220"/>
        <end position="239"/>
    </location>
</feature>
<keyword evidence="2" id="KW-0843">Virulence</keyword>
<dbReference type="CDD" id="cd00118">
    <property type="entry name" value="LysM"/>
    <property type="match status" value="1"/>
</dbReference>
<dbReference type="PROSITE" id="PS51782">
    <property type="entry name" value="LYSM"/>
    <property type="match status" value="2"/>
</dbReference>
<accession>A0A6A6AZ89</accession>
<feature type="chain" id="PRO_5025642929" description="LysM domain-containing protein" evidence="4">
    <location>
        <begin position="23"/>
        <end position="435"/>
    </location>
</feature>
<dbReference type="EMBL" id="ML995507">
    <property type="protein sequence ID" value="KAF2137100.1"/>
    <property type="molecule type" value="Genomic_DNA"/>
</dbReference>
<dbReference type="SUPFAM" id="SSF54106">
    <property type="entry name" value="LysM domain"/>
    <property type="match status" value="1"/>
</dbReference>
<keyword evidence="7" id="KW-1185">Reference proteome</keyword>
<keyword evidence="1" id="KW-0147">Chitin-binding</keyword>
<dbReference type="PANTHER" id="PTHR34997:SF1">
    <property type="entry name" value="PEPTIDOGLYCAN-BINDING LYSIN DOMAIN"/>
    <property type="match status" value="1"/>
</dbReference>
<dbReference type="InterPro" id="IPR036779">
    <property type="entry name" value="LysM_dom_sf"/>
</dbReference>
<evidence type="ECO:0000313" key="6">
    <source>
        <dbReference type="EMBL" id="KAF2137100.1"/>
    </source>
</evidence>
<proteinExistence type="predicted"/>
<dbReference type="GeneID" id="54298764"/>
<dbReference type="InterPro" id="IPR052210">
    <property type="entry name" value="LysM1-like"/>
</dbReference>
<evidence type="ECO:0000256" key="1">
    <source>
        <dbReference type="ARBA" id="ARBA00022669"/>
    </source>
</evidence>
<organism evidence="6 7">
    <name type="scientific">Aplosporella prunicola CBS 121167</name>
    <dbReference type="NCBI Taxonomy" id="1176127"/>
    <lineage>
        <taxon>Eukaryota</taxon>
        <taxon>Fungi</taxon>
        <taxon>Dikarya</taxon>
        <taxon>Ascomycota</taxon>
        <taxon>Pezizomycotina</taxon>
        <taxon>Dothideomycetes</taxon>
        <taxon>Dothideomycetes incertae sedis</taxon>
        <taxon>Botryosphaeriales</taxon>
        <taxon>Aplosporellaceae</taxon>
        <taxon>Aplosporella</taxon>
    </lineage>
</organism>
<dbReference type="GO" id="GO:0008061">
    <property type="term" value="F:chitin binding"/>
    <property type="evidence" value="ECO:0007669"/>
    <property type="project" value="UniProtKB-KW"/>
</dbReference>
<dbReference type="Gene3D" id="3.10.350.10">
    <property type="entry name" value="LysM domain"/>
    <property type="match status" value="2"/>
</dbReference>
<keyword evidence="4" id="KW-0732">Signal</keyword>
<gene>
    <name evidence="6" type="ORF">K452DRAFT_291875</name>
</gene>
<evidence type="ECO:0000256" key="3">
    <source>
        <dbReference type="SAM" id="MobiDB-lite"/>
    </source>
</evidence>
<dbReference type="Proteomes" id="UP000799438">
    <property type="component" value="Unassembled WGS sequence"/>
</dbReference>
<feature type="region of interest" description="Disordered" evidence="3">
    <location>
        <begin position="255"/>
        <end position="276"/>
    </location>
</feature>
<reference evidence="6" key="1">
    <citation type="journal article" date="2020" name="Stud. Mycol.">
        <title>101 Dothideomycetes genomes: a test case for predicting lifestyles and emergence of pathogens.</title>
        <authorList>
            <person name="Haridas S."/>
            <person name="Albert R."/>
            <person name="Binder M."/>
            <person name="Bloem J."/>
            <person name="Labutti K."/>
            <person name="Salamov A."/>
            <person name="Andreopoulos B."/>
            <person name="Baker S."/>
            <person name="Barry K."/>
            <person name="Bills G."/>
            <person name="Bluhm B."/>
            <person name="Cannon C."/>
            <person name="Castanera R."/>
            <person name="Culley D."/>
            <person name="Daum C."/>
            <person name="Ezra D."/>
            <person name="Gonzalez J."/>
            <person name="Henrissat B."/>
            <person name="Kuo A."/>
            <person name="Liang C."/>
            <person name="Lipzen A."/>
            <person name="Lutzoni F."/>
            <person name="Magnuson J."/>
            <person name="Mondo S."/>
            <person name="Nolan M."/>
            <person name="Ohm R."/>
            <person name="Pangilinan J."/>
            <person name="Park H.-J."/>
            <person name="Ramirez L."/>
            <person name="Alfaro M."/>
            <person name="Sun H."/>
            <person name="Tritt A."/>
            <person name="Yoshinaga Y."/>
            <person name="Zwiers L.-H."/>
            <person name="Turgeon B."/>
            <person name="Goodwin S."/>
            <person name="Spatafora J."/>
            <person name="Crous P."/>
            <person name="Grigoriev I."/>
        </authorList>
    </citation>
    <scope>NUCLEOTIDE SEQUENCE</scope>
    <source>
        <strain evidence="6">CBS 121167</strain>
    </source>
</reference>
<name>A0A6A6AZ89_9PEZI</name>
<evidence type="ECO:0000256" key="2">
    <source>
        <dbReference type="ARBA" id="ARBA00023026"/>
    </source>
</evidence>
<feature type="signal peptide" evidence="4">
    <location>
        <begin position="1"/>
        <end position="22"/>
    </location>
</feature>
<evidence type="ECO:0000259" key="5">
    <source>
        <dbReference type="PROSITE" id="PS51782"/>
    </source>
</evidence>
<dbReference type="OrthoDB" id="5985073at2759"/>
<dbReference type="RefSeq" id="XP_033392818.1">
    <property type="nucleotide sequence ID" value="XM_033541268.1"/>
</dbReference>
<feature type="domain" description="LysM" evidence="5">
    <location>
        <begin position="63"/>
        <end position="109"/>
    </location>
</feature>
<sequence>MSWNPLIGLCISLAGFINETLCVSNPAGNFAVPAATTSFSAAYTTPAPVPKNAVQGTNAHCGLFYETLAGDSCEAVAIKFNIALRDFRFLNPMLDTDCTNLWRGNSYCVAPVGAITTYSKYPGGAPALSPKAWITHSGTKLNWTAAFDFDDDEGGGDSGNPVKRAAVIPIADGTRVDCWSYLALNDSRMDIADCGRLASALDLPLEDFLAWNAGLASPVGDTSDSNTNSASAPPSSSSPCALAPSRSYCIALNSPTPSAPSAAPNPTPPTPRGADEAKDCITWARMPADWNCFDFYDTRGLTLAAFAGMNPSVGDDCRGLVPGTWYCVAVGKGGGGAMKSTSATATAVVSTASKSTTTATAAAAATATTTPDPVREGTVKGCAKFYKGIADEFCADVAKRNGVSVEDFLRWNPAVGKECGNFWVGYWYCVGGPKM</sequence>
<evidence type="ECO:0000313" key="7">
    <source>
        <dbReference type="Proteomes" id="UP000799438"/>
    </source>
</evidence>
<protein>
    <recommendedName>
        <fullName evidence="5">LysM domain-containing protein</fullName>
    </recommendedName>
</protein>
<dbReference type="PANTHER" id="PTHR34997">
    <property type="entry name" value="AM15"/>
    <property type="match status" value="1"/>
</dbReference>
<feature type="compositionally biased region" description="Low complexity" evidence="3">
    <location>
        <begin position="229"/>
        <end position="239"/>
    </location>
</feature>
<evidence type="ECO:0000256" key="4">
    <source>
        <dbReference type="SAM" id="SignalP"/>
    </source>
</evidence>
<dbReference type="InterPro" id="IPR018392">
    <property type="entry name" value="LysM"/>
</dbReference>
<dbReference type="AlphaFoldDB" id="A0A6A6AZ89"/>
<feature type="domain" description="LysM" evidence="5">
    <location>
        <begin position="384"/>
        <end position="430"/>
    </location>
</feature>